<proteinExistence type="predicted"/>
<dbReference type="OrthoDB" id="9790710at2"/>
<sequence>MRIAVLAHLRHPIRPPFSGGMEAHAWHLVRGLSARGHDVTLFASGDSDPALPLAPACEEHYDQRFPWHEYHGTDVLNEHLDHLFSRTCGTVLRGRFDVVHNNSLHRFPPRLSRARRVPMISSMHVPPFGPLRRAVEDSAAPWHLTTVTSRSQMGRWWDRPPATARVLHNGIDLAAWPFRPRGDGTAVWAGRIARNKGTALAAEAATLAGMPLTILGPIEERDYFDVEVAPRLSATVRYEGHLPGDLLADALGRASVLLFTPMWDEPFGLAAIEAMATGLPVAAFDNGAVREVVGGCGAFAPPGDVPALARALRCATGLPRRASRDRVEAKFSLSAMLDACEALYAEAAAARRAALPPAGFGRLQLDVA</sequence>
<dbReference type="PANTHER" id="PTHR12526:SF595">
    <property type="entry name" value="BLL5217 PROTEIN"/>
    <property type="match status" value="1"/>
</dbReference>
<accession>A0A2T0X9T3</accession>
<feature type="domain" description="Glycosyltransferase subfamily 4-like N-terminal" evidence="1">
    <location>
        <begin position="19"/>
        <end position="174"/>
    </location>
</feature>
<organism evidence="2 3">
    <name type="scientific">Hasllibacter halocynthiae</name>
    <dbReference type="NCBI Taxonomy" id="595589"/>
    <lineage>
        <taxon>Bacteria</taxon>
        <taxon>Pseudomonadati</taxon>
        <taxon>Pseudomonadota</taxon>
        <taxon>Alphaproteobacteria</taxon>
        <taxon>Rhodobacterales</taxon>
        <taxon>Roseobacteraceae</taxon>
        <taxon>Hasllibacter</taxon>
    </lineage>
</organism>
<keyword evidence="2" id="KW-0808">Transferase</keyword>
<dbReference type="AlphaFoldDB" id="A0A2T0X9T3"/>
<gene>
    <name evidence="2" type="ORF">BCF33_1310</name>
</gene>
<keyword evidence="3" id="KW-1185">Reference proteome</keyword>
<protein>
    <submittedName>
        <fullName evidence="2">Glycosyltransferase involved in cell wall biosynthesis</fullName>
    </submittedName>
</protein>
<evidence type="ECO:0000313" key="2">
    <source>
        <dbReference type="EMBL" id="PRY95687.1"/>
    </source>
</evidence>
<dbReference type="GO" id="GO:0016757">
    <property type="term" value="F:glycosyltransferase activity"/>
    <property type="evidence" value="ECO:0007669"/>
    <property type="project" value="UniProtKB-ARBA"/>
</dbReference>
<dbReference type="InterPro" id="IPR028098">
    <property type="entry name" value="Glyco_trans_4-like_N"/>
</dbReference>
<dbReference type="PANTHER" id="PTHR12526">
    <property type="entry name" value="GLYCOSYLTRANSFERASE"/>
    <property type="match status" value="1"/>
</dbReference>
<dbReference type="Pfam" id="PF13439">
    <property type="entry name" value="Glyco_transf_4"/>
    <property type="match status" value="1"/>
</dbReference>
<evidence type="ECO:0000313" key="3">
    <source>
        <dbReference type="Proteomes" id="UP000238801"/>
    </source>
</evidence>
<dbReference type="SUPFAM" id="SSF53756">
    <property type="entry name" value="UDP-Glycosyltransferase/glycogen phosphorylase"/>
    <property type="match status" value="1"/>
</dbReference>
<name>A0A2T0X9T3_9RHOB</name>
<dbReference type="Proteomes" id="UP000238801">
    <property type="component" value="Unassembled WGS sequence"/>
</dbReference>
<dbReference type="Gene3D" id="3.40.50.2000">
    <property type="entry name" value="Glycogen Phosphorylase B"/>
    <property type="match status" value="2"/>
</dbReference>
<dbReference type="Pfam" id="PF13692">
    <property type="entry name" value="Glyco_trans_1_4"/>
    <property type="match status" value="1"/>
</dbReference>
<evidence type="ECO:0000259" key="1">
    <source>
        <dbReference type="Pfam" id="PF13439"/>
    </source>
</evidence>
<dbReference type="RefSeq" id="WP_106160038.1">
    <property type="nucleotide sequence ID" value="NZ_PVTT01000001.1"/>
</dbReference>
<reference evidence="2 3" key="1">
    <citation type="submission" date="2018-03" db="EMBL/GenBank/DDBJ databases">
        <title>Genomic Encyclopedia of Archaeal and Bacterial Type Strains, Phase II (KMG-II): from individual species to whole genera.</title>
        <authorList>
            <person name="Goeker M."/>
        </authorList>
    </citation>
    <scope>NUCLEOTIDE SEQUENCE [LARGE SCALE GENOMIC DNA]</scope>
    <source>
        <strain evidence="2 3">DSM 29318</strain>
    </source>
</reference>
<comment type="caution">
    <text evidence="2">The sequence shown here is derived from an EMBL/GenBank/DDBJ whole genome shotgun (WGS) entry which is preliminary data.</text>
</comment>
<dbReference type="EMBL" id="PVTT01000001">
    <property type="protein sequence ID" value="PRY95687.1"/>
    <property type="molecule type" value="Genomic_DNA"/>
</dbReference>